<dbReference type="AlphaFoldDB" id="A0A7R8ZYQ5"/>
<dbReference type="PANTHER" id="PTHR12534:SF0">
    <property type="entry name" value="SMALL RIBOSOMAL SUBUNIT PROTEIN US2M"/>
    <property type="match status" value="1"/>
</dbReference>
<dbReference type="Pfam" id="PF00318">
    <property type="entry name" value="Ribosomal_S2"/>
    <property type="match status" value="1"/>
</dbReference>
<evidence type="ECO:0000313" key="3">
    <source>
        <dbReference type="EMBL" id="CAD7236876.1"/>
    </source>
</evidence>
<dbReference type="PANTHER" id="PTHR12534">
    <property type="entry name" value="30S RIBOSOMAL PROTEIN S2 PROKARYOTIC AND ORGANELLAR"/>
    <property type="match status" value="1"/>
</dbReference>
<comment type="similarity">
    <text evidence="1">Belongs to the universal ribosomal protein uS2 family.</text>
</comment>
<feature type="compositionally biased region" description="Acidic residues" evidence="2">
    <location>
        <begin position="86"/>
        <end position="95"/>
    </location>
</feature>
<reference evidence="3" key="1">
    <citation type="submission" date="2020-11" db="EMBL/GenBank/DDBJ databases">
        <authorList>
            <person name="Tran Van P."/>
        </authorList>
    </citation>
    <scope>NUCLEOTIDE SEQUENCE</scope>
</reference>
<sequence length="95" mass="10562">MVDTNTDPRKVDFPIPANDDASKSIDIILRKVAEAVQQGLEERKAEKEKVKEEDTEQVQEESVAANEDEVKAEVAETVQSEQSSEASDEEENNEA</sequence>
<organism evidence="3">
    <name type="scientific">Cyprideis torosa</name>
    <dbReference type="NCBI Taxonomy" id="163714"/>
    <lineage>
        <taxon>Eukaryota</taxon>
        <taxon>Metazoa</taxon>
        <taxon>Ecdysozoa</taxon>
        <taxon>Arthropoda</taxon>
        <taxon>Crustacea</taxon>
        <taxon>Oligostraca</taxon>
        <taxon>Ostracoda</taxon>
        <taxon>Podocopa</taxon>
        <taxon>Podocopida</taxon>
        <taxon>Cytherocopina</taxon>
        <taxon>Cytheroidea</taxon>
        <taxon>Cytherideidae</taxon>
        <taxon>Cyprideis</taxon>
    </lineage>
</organism>
<feature type="compositionally biased region" description="Basic and acidic residues" evidence="2">
    <location>
        <begin position="41"/>
        <end position="52"/>
    </location>
</feature>
<dbReference type="SUPFAM" id="SSF52313">
    <property type="entry name" value="Ribosomal protein S2"/>
    <property type="match status" value="1"/>
</dbReference>
<dbReference type="Gene3D" id="3.40.50.10490">
    <property type="entry name" value="Glucose-6-phosphate isomerase like protein, domain 1"/>
    <property type="match status" value="1"/>
</dbReference>
<dbReference type="InterPro" id="IPR001865">
    <property type="entry name" value="Ribosomal_uS2"/>
</dbReference>
<protein>
    <submittedName>
        <fullName evidence="3">Uncharacterized protein</fullName>
    </submittedName>
</protein>
<dbReference type="InterPro" id="IPR005706">
    <property type="entry name" value="Ribosomal_uS2_bac/mit/plastid"/>
</dbReference>
<dbReference type="OrthoDB" id="2320368at2759"/>
<gene>
    <name evidence="3" type="ORF">CTOB1V02_LOCUS14691</name>
</gene>
<dbReference type="InterPro" id="IPR023591">
    <property type="entry name" value="Ribosomal_uS2_flav_dom_sf"/>
</dbReference>
<dbReference type="GO" id="GO:0022627">
    <property type="term" value="C:cytosolic small ribosomal subunit"/>
    <property type="evidence" value="ECO:0007669"/>
    <property type="project" value="TreeGrafter"/>
</dbReference>
<name>A0A7R8ZYQ5_9CRUS</name>
<evidence type="ECO:0000256" key="1">
    <source>
        <dbReference type="ARBA" id="ARBA00006242"/>
    </source>
</evidence>
<feature type="region of interest" description="Disordered" evidence="2">
    <location>
        <begin position="41"/>
        <end position="95"/>
    </location>
</feature>
<proteinExistence type="inferred from homology"/>
<dbReference type="GO" id="GO:0003735">
    <property type="term" value="F:structural constituent of ribosome"/>
    <property type="evidence" value="ECO:0007669"/>
    <property type="project" value="InterPro"/>
</dbReference>
<evidence type="ECO:0000256" key="2">
    <source>
        <dbReference type="SAM" id="MobiDB-lite"/>
    </source>
</evidence>
<accession>A0A7R8ZYQ5</accession>
<dbReference type="GO" id="GO:0006412">
    <property type="term" value="P:translation"/>
    <property type="evidence" value="ECO:0007669"/>
    <property type="project" value="InterPro"/>
</dbReference>
<dbReference type="EMBL" id="OB682578">
    <property type="protein sequence ID" value="CAD7236876.1"/>
    <property type="molecule type" value="Genomic_DNA"/>
</dbReference>